<evidence type="ECO:0000313" key="6">
    <source>
        <dbReference type="EMBL" id="KAK9931649.1"/>
    </source>
</evidence>
<dbReference type="EMBL" id="JBEDUW010000004">
    <property type="protein sequence ID" value="KAK9931649.1"/>
    <property type="molecule type" value="Genomic_DNA"/>
</dbReference>
<proteinExistence type="inferred from homology"/>
<keyword evidence="4" id="KW-0460">Magnesium</keyword>
<sequence length="76" mass="8851">MVDTQLHIHRRRKVPSWPPGPYNVIKNWNYTALVDSIHSGEGNCWMTKVQCEEEFIAAIKMATEDNEDCLCLQKLF</sequence>
<comment type="cofactor">
    <cofactor evidence="1">
        <name>thiamine diphosphate</name>
        <dbReference type="ChEBI" id="CHEBI:58937"/>
    </cofactor>
</comment>
<comment type="similarity">
    <text evidence="2">Belongs to the TPP enzyme family.</text>
</comment>
<dbReference type="GO" id="GO:0046872">
    <property type="term" value="F:metal ion binding"/>
    <property type="evidence" value="ECO:0007669"/>
    <property type="project" value="UniProtKB-KW"/>
</dbReference>
<dbReference type="Gene3D" id="3.40.50.970">
    <property type="match status" value="1"/>
</dbReference>
<evidence type="ECO:0000256" key="3">
    <source>
        <dbReference type="ARBA" id="ARBA00022723"/>
    </source>
</evidence>
<name>A0AAW1X6H7_RUBAR</name>
<dbReference type="AlphaFoldDB" id="A0AAW1X6H7"/>
<accession>A0AAW1X6H7</accession>
<evidence type="ECO:0000313" key="7">
    <source>
        <dbReference type="Proteomes" id="UP001457282"/>
    </source>
</evidence>
<dbReference type="Proteomes" id="UP001457282">
    <property type="component" value="Unassembled WGS sequence"/>
</dbReference>
<dbReference type="PANTHER" id="PTHR43452">
    <property type="entry name" value="PYRUVATE DECARBOXYLASE"/>
    <property type="match status" value="1"/>
</dbReference>
<evidence type="ECO:0000256" key="4">
    <source>
        <dbReference type="ARBA" id="ARBA00022842"/>
    </source>
</evidence>
<dbReference type="GO" id="GO:0000949">
    <property type="term" value="P:aromatic amino acid family catabolic process to alcohol via Ehrlich pathway"/>
    <property type="evidence" value="ECO:0007669"/>
    <property type="project" value="TreeGrafter"/>
</dbReference>
<reference evidence="6 7" key="1">
    <citation type="journal article" date="2023" name="G3 (Bethesda)">
        <title>A chromosome-length genome assembly and annotation of blackberry (Rubus argutus, cv. 'Hillquist').</title>
        <authorList>
            <person name="Bruna T."/>
            <person name="Aryal R."/>
            <person name="Dudchenko O."/>
            <person name="Sargent D.J."/>
            <person name="Mead D."/>
            <person name="Buti M."/>
            <person name="Cavallini A."/>
            <person name="Hytonen T."/>
            <person name="Andres J."/>
            <person name="Pham M."/>
            <person name="Weisz D."/>
            <person name="Mascagni F."/>
            <person name="Usai G."/>
            <person name="Natali L."/>
            <person name="Bassil N."/>
            <person name="Fernandez G.E."/>
            <person name="Lomsadze A."/>
            <person name="Armour M."/>
            <person name="Olukolu B."/>
            <person name="Poorten T."/>
            <person name="Britton C."/>
            <person name="Davik J."/>
            <person name="Ashrafi H."/>
            <person name="Aiden E.L."/>
            <person name="Borodovsky M."/>
            <person name="Worthington M."/>
        </authorList>
    </citation>
    <scope>NUCLEOTIDE SEQUENCE [LARGE SCALE GENOMIC DNA]</scope>
    <source>
        <strain evidence="6">PI 553951</strain>
    </source>
</reference>
<evidence type="ECO:0000256" key="2">
    <source>
        <dbReference type="ARBA" id="ARBA00007812"/>
    </source>
</evidence>
<keyword evidence="3" id="KW-0479">Metal-binding</keyword>
<dbReference type="InterPro" id="IPR012110">
    <property type="entry name" value="PDC/IPDC-like"/>
</dbReference>
<keyword evidence="5" id="KW-0786">Thiamine pyrophosphate</keyword>
<organism evidence="6 7">
    <name type="scientific">Rubus argutus</name>
    <name type="common">Southern blackberry</name>
    <dbReference type="NCBI Taxonomy" id="59490"/>
    <lineage>
        <taxon>Eukaryota</taxon>
        <taxon>Viridiplantae</taxon>
        <taxon>Streptophyta</taxon>
        <taxon>Embryophyta</taxon>
        <taxon>Tracheophyta</taxon>
        <taxon>Spermatophyta</taxon>
        <taxon>Magnoliopsida</taxon>
        <taxon>eudicotyledons</taxon>
        <taxon>Gunneridae</taxon>
        <taxon>Pentapetalae</taxon>
        <taxon>rosids</taxon>
        <taxon>fabids</taxon>
        <taxon>Rosales</taxon>
        <taxon>Rosaceae</taxon>
        <taxon>Rosoideae</taxon>
        <taxon>Rosoideae incertae sedis</taxon>
        <taxon>Rubus</taxon>
    </lineage>
</organism>
<evidence type="ECO:0000256" key="5">
    <source>
        <dbReference type="ARBA" id="ARBA00023052"/>
    </source>
</evidence>
<dbReference type="GO" id="GO:0004737">
    <property type="term" value="F:pyruvate decarboxylase activity"/>
    <property type="evidence" value="ECO:0007669"/>
    <property type="project" value="TreeGrafter"/>
</dbReference>
<gene>
    <name evidence="6" type="ORF">M0R45_018919</name>
</gene>
<keyword evidence="7" id="KW-1185">Reference proteome</keyword>
<evidence type="ECO:0000256" key="1">
    <source>
        <dbReference type="ARBA" id="ARBA00001964"/>
    </source>
</evidence>
<dbReference type="PANTHER" id="PTHR43452:SF6">
    <property type="entry name" value="PYRUVATE DECARBOXYLASE 2"/>
    <property type="match status" value="1"/>
</dbReference>
<protein>
    <submittedName>
        <fullName evidence="6">Uncharacterized protein</fullName>
    </submittedName>
</protein>
<comment type="caution">
    <text evidence="6">The sequence shown here is derived from an EMBL/GenBank/DDBJ whole genome shotgun (WGS) entry which is preliminary data.</text>
</comment>
<dbReference type="GO" id="GO:0005829">
    <property type="term" value="C:cytosol"/>
    <property type="evidence" value="ECO:0007669"/>
    <property type="project" value="TreeGrafter"/>
</dbReference>